<organism evidence="1">
    <name type="scientific">marine sediment metagenome</name>
    <dbReference type="NCBI Taxonomy" id="412755"/>
    <lineage>
        <taxon>unclassified sequences</taxon>
        <taxon>metagenomes</taxon>
        <taxon>ecological metagenomes</taxon>
    </lineage>
</organism>
<comment type="caution">
    <text evidence="1">The sequence shown here is derived from an EMBL/GenBank/DDBJ whole genome shotgun (WGS) entry which is preliminary data.</text>
</comment>
<evidence type="ECO:0000313" key="1">
    <source>
        <dbReference type="EMBL" id="GAH40549.1"/>
    </source>
</evidence>
<dbReference type="EMBL" id="BARU01008384">
    <property type="protein sequence ID" value="GAH40549.1"/>
    <property type="molecule type" value="Genomic_DNA"/>
</dbReference>
<gene>
    <name evidence="1" type="ORF">S03H2_16416</name>
</gene>
<sequence length="370" mass="42428">GIRPWLGPDHQLAYGRAKSVIDAMCLRHSRPKKFWPARMKDDVVQEQLLGREAARALYNALKSEAREIKAMWREGAALADLGGPLERGTNADDHWAEPRNRAWLVRQATSDVLPTRDDLKELGMYWSLVRHPGPGPRYLAPLMGERAEKGWTAALRWQHPGYHDIIIFLWLFLLTTGWNLSTALSIDVSRPERWFEPHPQNPAFAVIHSWKARSERHQFTLSMTKPEWHPYQLLLYVIEKTKVLRNSVEVDLGRAKSLQSENPTDEGAAEVARLEATVRSPWLFLTARHIGEVIALEHSDASRFGKIAREVARRHNLLDRYPELNNLTTSDARDAWIGYAYIKSGFHVLLTQLAAQHQNLSTLRHYLKSV</sequence>
<feature type="non-terminal residue" evidence="1">
    <location>
        <position position="1"/>
    </location>
</feature>
<accession>X1GG32</accession>
<reference evidence="1" key="1">
    <citation type="journal article" date="2014" name="Front. Microbiol.">
        <title>High frequency of phylogenetically diverse reductive dehalogenase-homologous genes in deep subseafloor sedimentary metagenomes.</title>
        <authorList>
            <person name="Kawai M."/>
            <person name="Futagami T."/>
            <person name="Toyoda A."/>
            <person name="Takaki Y."/>
            <person name="Nishi S."/>
            <person name="Hori S."/>
            <person name="Arai W."/>
            <person name="Tsubouchi T."/>
            <person name="Morono Y."/>
            <person name="Uchiyama I."/>
            <person name="Ito T."/>
            <person name="Fujiyama A."/>
            <person name="Inagaki F."/>
            <person name="Takami H."/>
        </authorList>
    </citation>
    <scope>NUCLEOTIDE SEQUENCE</scope>
    <source>
        <strain evidence="1">Expedition CK06-06</strain>
    </source>
</reference>
<name>X1GG32_9ZZZZ</name>
<dbReference type="AlphaFoldDB" id="X1GG32"/>
<protein>
    <submittedName>
        <fullName evidence="1">Uncharacterized protein</fullName>
    </submittedName>
</protein>
<proteinExistence type="predicted"/>
<feature type="non-terminal residue" evidence="1">
    <location>
        <position position="370"/>
    </location>
</feature>